<keyword evidence="2" id="KW-0808">Transferase</keyword>
<dbReference type="InterPro" id="IPR000182">
    <property type="entry name" value="GNAT_dom"/>
</dbReference>
<sequence>MPKSNFERMLQLADEVFAVKNDPEQLDVNQEVLERLMRIHPATVSEYDDGNGPVAWILLIPTTLDFMHQFLDQAISEKELFERTQLDTKYEALYLCSALVLEEYRRKGIAKRLTLQAIENIRQDHPLKALFVLTFSEEGDFGAEALACYTSLPLYRRPK</sequence>
<evidence type="ECO:0000259" key="1">
    <source>
        <dbReference type="Pfam" id="PF00583"/>
    </source>
</evidence>
<dbReference type="InterPro" id="IPR016181">
    <property type="entry name" value="Acyl_CoA_acyltransferase"/>
</dbReference>
<gene>
    <name evidence="2" type="ORF">SAMN05216269_105180</name>
</gene>
<dbReference type="OrthoDB" id="5319888at2"/>
<keyword evidence="3" id="KW-1185">Reference proteome</keyword>
<dbReference type="AlphaFoldDB" id="A0A1M7K425"/>
<dbReference type="Gene3D" id="3.40.630.30">
    <property type="match status" value="1"/>
</dbReference>
<dbReference type="Pfam" id="PF00583">
    <property type="entry name" value="Acetyltransf_1"/>
    <property type="match status" value="1"/>
</dbReference>
<accession>A0A1M7K425</accession>
<dbReference type="RefSeq" id="WP_073208208.1">
    <property type="nucleotide sequence ID" value="NZ_FRCL01000005.1"/>
</dbReference>
<protein>
    <submittedName>
        <fullName evidence="2">Acetyltransferase (GNAT) family protein</fullName>
    </submittedName>
</protein>
<proteinExistence type="predicted"/>
<dbReference type="Proteomes" id="UP000184092">
    <property type="component" value="Unassembled WGS sequence"/>
</dbReference>
<evidence type="ECO:0000313" key="3">
    <source>
        <dbReference type="Proteomes" id="UP000184092"/>
    </source>
</evidence>
<organism evidence="2 3">
    <name type="scientific">Flavobacterium xinjiangense</name>
    <dbReference type="NCBI Taxonomy" id="178356"/>
    <lineage>
        <taxon>Bacteria</taxon>
        <taxon>Pseudomonadati</taxon>
        <taxon>Bacteroidota</taxon>
        <taxon>Flavobacteriia</taxon>
        <taxon>Flavobacteriales</taxon>
        <taxon>Flavobacteriaceae</taxon>
        <taxon>Flavobacterium</taxon>
    </lineage>
</organism>
<dbReference type="EMBL" id="FRCL01000005">
    <property type="protein sequence ID" value="SHM60016.1"/>
    <property type="molecule type" value="Genomic_DNA"/>
</dbReference>
<feature type="domain" description="N-acetyltransferase" evidence="1">
    <location>
        <begin position="79"/>
        <end position="130"/>
    </location>
</feature>
<dbReference type="SUPFAM" id="SSF55729">
    <property type="entry name" value="Acyl-CoA N-acyltransferases (Nat)"/>
    <property type="match status" value="1"/>
</dbReference>
<dbReference type="GO" id="GO:0016747">
    <property type="term" value="F:acyltransferase activity, transferring groups other than amino-acyl groups"/>
    <property type="evidence" value="ECO:0007669"/>
    <property type="project" value="InterPro"/>
</dbReference>
<dbReference type="STRING" id="178356.SAMN05216269_105180"/>
<evidence type="ECO:0000313" key="2">
    <source>
        <dbReference type="EMBL" id="SHM60016.1"/>
    </source>
</evidence>
<reference evidence="3" key="1">
    <citation type="submission" date="2016-11" db="EMBL/GenBank/DDBJ databases">
        <authorList>
            <person name="Varghese N."/>
            <person name="Submissions S."/>
        </authorList>
    </citation>
    <scope>NUCLEOTIDE SEQUENCE [LARGE SCALE GENOMIC DNA]</scope>
    <source>
        <strain evidence="3">CGMCC 1.2749</strain>
    </source>
</reference>
<name>A0A1M7K425_9FLAO</name>